<dbReference type="Proteomes" id="UP000247702">
    <property type="component" value="Unassembled WGS sequence"/>
</dbReference>
<keyword evidence="2" id="KW-1185">Reference proteome</keyword>
<gene>
    <name evidence="1" type="ORF">RclHR1_04210014</name>
</gene>
<protein>
    <submittedName>
        <fullName evidence="1">Uncharacterized protein</fullName>
    </submittedName>
</protein>
<comment type="caution">
    <text evidence="1">The sequence shown here is derived from an EMBL/GenBank/DDBJ whole genome shotgun (WGS) entry which is preliminary data.</text>
</comment>
<evidence type="ECO:0000313" key="1">
    <source>
        <dbReference type="EMBL" id="GBC01528.1"/>
    </source>
</evidence>
<accession>A0A2Z6RFS1</accession>
<evidence type="ECO:0000313" key="2">
    <source>
        <dbReference type="Proteomes" id="UP000247702"/>
    </source>
</evidence>
<proteinExistence type="predicted"/>
<dbReference type="EMBL" id="BEXD01003569">
    <property type="protein sequence ID" value="GBC01528.1"/>
    <property type="molecule type" value="Genomic_DNA"/>
</dbReference>
<name>A0A2Z6RFS1_9GLOM</name>
<reference evidence="1 2" key="1">
    <citation type="submission" date="2017-11" db="EMBL/GenBank/DDBJ databases">
        <title>The genome of Rhizophagus clarus HR1 reveals common genetic basis of auxotrophy among arbuscular mycorrhizal fungi.</title>
        <authorList>
            <person name="Kobayashi Y."/>
        </authorList>
    </citation>
    <scope>NUCLEOTIDE SEQUENCE [LARGE SCALE GENOMIC DNA]</scope>
    <source>
        <strain evidence="1 2">HR1</strain>
    </source>
</reference>
<sequence>MKVTGLLEQTKLGNIFELLRRIRLENTPWMNWTWDLKLKRAGCQLSWMNWIWECCQLFWMNWTWECCWPSWTNQTWKYKLPDSLDKPDLKCCSFPYSF</sequence>
<organism evidence="1 2">
    <name type="scientific">Rhizophagus clarus</name>
    <dbReference type="NCBI Taxonomy" id="94130"/>
    <lineage>
        <taxon>Eukaryota</taxon>
        <taxon>Fungi</taxon>
        <taxon>Fungi incertae sedis</taxon>
        <taxon>Mucoromycota</taxon>
        <taxon>Glomeromycotina</taxon>
        <taxon>Glomeromycetes</taxon>
        <taxon>Glomerales</taxon>
        <taxon>Glomeraceae</taxon>
        <taxon>Rhizophagus</taxon>
    </lineage>
</organism>
<dbReference type="AlphaFoldDB" id="A0A2Z6RFS1"/>